<dbReference type="AlphaFoldDB" id="A0A0F9DW02"/>
<sequence>MVNRSTWTTRQIDCPEEGNVCKLLIEWQDEKGNAVPNSISCGNPKLKDLDNWGCQWSCWDTIVKEQKAQ</sequence>
<gene>
    <name evidence="1" type="ORF">LCGC14_2148880</name>
</gene>
<organism evidence="1">
    <name type="scientific">marine sediment metagenome</name>
    <dbReference type="NCBI Taxonomy" id="412755"/>
    <lineage>
        <taxon>unclassified sequences</taxon>
        <taxon>metagenomes</taxon>
        <taxon>ecological metagenomes</taxon>
    </lineage>
</organism>
<name>A0A0F9DW02_9ZZZZ</name>
<protein>
    <submittedName>
        <fullName evidence="1">Uncharacterized protein</fullName>
    </submittedName>
</protein>
<proteinExistence type="predicted"/>
<reference evidence="1" key="1">
    <citation type="journal article" date="2015" name="Nature">
        <title>Complex archaea that bridge the gap between prokaryotes and eukaryotes.</title>
        <authorList>
            <person name="Spang A."/>
            <person name="Saw J.H."/>
            <person name="Jorgensen S.L."/>
            <person name="Zaremba-Niedzwiedzka K."/>
            <person name="Martijn J."/>
            <person name="Lind A.E."/>
            <person name="van Eijk R."/>
            <person name="Schleper C."/>
            <person name="Guy L."/>
            <person name="Ettema T.J."/>
        </authorList>
    </citation>
    <scope>NUCLEOTIDE SEQUENCE</scope>
</reference>
<comment type="caution">
    <text evidence="1">The sequence shown here is derived from an EMBL/GenBank/DDBJ whole genome shotgun (WGS) entry which is preliminary data.</text>
</comment>
<evidence type="ECO:0000313" key="1">
    <source>
        <dbReference type="EMBL" id="KKL66048.1"/>
    </source>
</evidence>
<dbReference type="EMBL" id="LAZR01027329">
    <property type="protein sequence ID" value="KKL66048.1"/>
    <property type="molecule type" value="Genomic_DNA"/>
</dbReference>
<accession>A0A0F9DW02</accession>